<protein>
    <submittedName>
        <fullName evidence="1">Uncharacterized protein</fullName>
    </submittedName>
</protein>
<gene>
    <name evidence="1" type="ORF">Acr_21g0004380</name>
</gene>
<reference evidence="1 2" key="1">
    <citation type="submission" date="2019-07" db="EMBL/GenBank/DDBJ databases">
        <title>De Novo Assembly of kiwifruit Actinidia rufa.</title>
        <authorList>
            <person name="Sugita-Konishi S."/>
            <person name="Sato K."/>
            <person name="Mori E."/>
            <person name="Abe Y."/>
            <person name="Kisaki G."/>
            <person name="Hamano K."/>
            <person name="Suezawa K."/>
            <person name="Otani M."/>
            <person name="Fukuda T."/>
            <person name="Manabe T."/>
            <person name="Gomi K."/>
            <person name="Tabuchi M."/>
            <person name="Akimitsu K."/>
            <person name="Kataoka I."/>
        </authorList>
    </citation>
    <scope>NUCLEOTIDE SEQUENCE [LARGE SCALE GENOMIC DNA]</scope>
    <source>
        <strain evidence="2">cv. Fuchu</strain>
    </source>
</reference>
<dbReference type="EMBL" id="BJWL01000021">
    <property type="protein sequence ID" value="GFZ09839.1"/>
    <property type="molecule type" value="Genomic_DNA"/>
</dbReference>
<evidence type="ECO:0000313" key="1">
    <source>
        <dbReference type="EMBL" id="GFZ09839.1"/>
    </source>
</evidence>
<evidence type="ECO:0000313" key="2">
    <source>
        <dbReference type="Proteomes" id="UP000585474"/>
    </source>
</evidence>
<dbReference type="AlphaFoldDB" id="A0A7J0GGB0"/>
<dbReference type="Proteomes" id="UP000585474">
    <property type="component" value="Unassembled WGS sequence"/>
</dbReference>
<sequence>MESSKSKAKGKMGAEASSLWREESALLQNQRWLCLPQKESISSEDDGQGCG</sequence>
<name>A0A7J0GGB0_9ERIC</name>
<organism evidence="1 2">
    <name type="scientific">Actinidia rufa</name>
    <dbReference type="NCBI Taxonomy" id="165716"/>
    <lineage>
        <taxon>Eukaryota</taxon>
        <taxon>Viridiplantae</taxon>
        <taxon>Streptophyta</taxon>
        <taxon>Embryophyta</taxon>
        <taxon>Tracheophyta</taxon>
        <taxon>Spermatophyta</taxon>
        <taxon>Magnoliopsida</taxon>
        <taxon>eudicotyledons</taxon>
        <taxon>Gunneridae</taxon>
        <taxon>Pentapetalae</taxon>
        <taxon>asterids</taxon>
        <taxon>Ericales</taxon>
        <taxon>Actinidiaceae</taxon>
        <taxon>Actinidia</taxon>
    </lineage>
</organism>
<accession>A0A7J0GGB0</accession>
<proteinExistence type="predicted"/>
<keyword evidence="2" id="KW-1185">Reference proteome</keyword>
<comment type="caution">
    <text evidence="1">The sequence shown here is derived from an EMBL/GenBank/DDBJ whole genome shotgun (WGS) entry which is preliminary data.</text>
</comment>